<dbReference type="EMBL" id="BEXB01000029">
    <property type="protein sequence ID" value="GAY77608.1"/>
    <property type="molecule type" value="Genomic_DNA"/>
</dbReference>
<sequence length="187" mass="20141">MPLFEEGLVSLSQKLHNKEIKASDLVDEAFARIGEVDGDVQAFLTLNEEAAREQAKALDETGAGDAILAGMPIGIKDNMVTKGLRTTCASHILENYDPLYDATVVEKVNAQKAITIGKLNMDEFAMGSSTETSFFKKAKILGTWTAFQGAPAAVLLQRLLPEKSCSHLVPIPVVPFVNRQHSAALSA</sequence>
<dbReference type="Proteomes" id="UP000319716">
    <property type="component" value="Unassembled WGS sequence"/>
</dbReference>
<evidence type="ECO:0000259" key="1">
    <source>
        <dbReference type="Pfam" id="PF01425"/>
    </source>
</evidence>
<dbReference type="InterPro" id="IPR000120">
    <property type="entry name" value="Amidase"/>
</dbReference>
<dbReference type="InterPro" id="IPR023631">
    <property type="entry name" value="Amidase_dom"/>
</dbReference>
<dbReference type="PANTHER" id="PTHR11895">
    <property type="entry name" value="TRANSAMIDASE"/>
    <property type="match status" value="1"/>
</dbReference>
<dbReference type="GO" id="GO:0050566">
    <property type="term" value="F:asparaginyl-tRNA synthase (glutamine-hydrolyzing) activity"/>
    <property type="evidence" value="ECO:0007669"/>
    <property type="project" value="UniProtKB-EC"/>
</dbReference>
<dbReference type="PANTHER" id="PTHR11895:SF151">
    <property type="entry name" value="GLUTAMYL-TRNA(GLN) AMIDOTRANSFERASE SUBUNIT A"/>
    <property type="match status" value="1"/>
</dbReference>
<comment type="caution">
    <text evidence="2">The sequence shown here is derived from an EMBL/GenBank/DDBJ whole genome shotgun (WGS) entry which is preliminary data.</text>
</comment>
<dbReference type="AlphaFoldDB" id="A0A4Y1ZGJ6"/>
<dbReference type="SUPFAM" id="SSF75304">
    <property type="entry name" value="Amidase signature (AS) enzymes"/>
    <property type="match status" value="1"/>
</dbReference>
<protein>
    <submittedName>
        <fullName evidence="2">Aspartyl-tRNA(Asn) amidotransferase subunit A</fullName>
        <ecNumber evidence="2">6.3.5.6</ecNumber>
    </submittedName>
</protein>
<dbReference type="InterPro" id="IPR036928">
    <property type="entry name" value="AS_sf"/>
</dbReference>
<dbReference type="EC" id="6.3.5.6" evidence="2"/>
<accession>A0A4Y1ZGJ6</accession>
<proteinExistence type="predicted"/>
<evidence type="ECO:0000313" key="2">
    <source>
        <dbReference type="EMBL" id="GAY77608.1"/>
    </source>
</evidence>
<evidence type="ECO:0000313" key="3">
    <source>
        <dbReference type="Proteomes" id="UP000319716"/>
    </source>
</evidence>
<organism evidence="2 3">
    <name type="scientific">Sporolactobacillus inulinus</name>
    <dbReference type="NCBI Taxonomy" id="2078"/>
    <lineage>
        <taxon>Bacteria</taxon>
        <taxon>Bacillati</taxon>
        <taxon>Bacillota</taxon>
        <taxon>Bacilli</taxon>
        <taxon>Bacillales</taxon>
        <taxon>Sporolactobacillaceae</taxon>
        <taxon>Sporolactobacillus</taxon>
    </lineage>
</organism>
<feature type="domain" description="Amidase" evidence="1">
    <location>
        <begin position="24"/>
        <end position="137"/>
    </location>
</feature>
<dbReference type="GO" id="GO:0016740">
    <property type="term" value="F:transferase activity"/>
    <property type="evidence" value="ECO:0007669"/>
    <property type="project" value="UniProtKB-KW"/>
</dbReference>
<keyword evidence="2" id="KW-0436">Ligase</keyword>
<reference evidence="2 3" key="1">
    <citation type="submission" date="2017-11" db="EMBL/GenBank/DDBJ databases">
        <title>Draft Genome Sequence of Sporolactobacillus inulinus NBRC 111894 Isolated from Koso, a Japanese Sugar-Vegetable Fermented Beverage.</title>
        <authorList>
            <person name="Chiou T.Y."/>
            <person name="Oshima K."/>
            <person name="Suda W."/>
            <person name="Hattori M."/>
            <person name="Takahashi T."/>
        </authorList>
    </citation>
    <scope>NUCLEOTIDE SEQUENCE [LARGE SCALE GENOMIC DNA]</scope>
    <source>
        <strain evidence="2 3">NBRC111894</strain>
    </source>
</reference>
<name>A0A4Y1ZGJ6_9BACL</name>
<gene>
    <name evidence="2" type="ORF">NBRC111894_3162</name>
</gene>
<dbReference type="Gene3D" id="3.90.1300.10">
    <property type="entry name" value="Amidase signature (AS) domain"/>
    <property type="match status" value="1"/>
</dbReference>
<keyword evidence="2" id="KW-0808">Transferase</keyword>
<dbReference type="Pfam" id="PF01425">
    <property type="entry name" value="Amidase"/>
    <property type="match status" value="1"/>
</dbReference>